<dbReference type="SUPFAM" id="SSF53448">
    <property type="entry name" value="Nucleotide-diphospho-sugar transferases"/>
    <property type="match status" value="1"/>
</dbReference>
<dbReference type="SUPFAM" id="SSF53335">
    <property type="entry name" value="S-adenosyl-L-methionine-dependent methyltransferases"/>
    <property type="match status" value="1"/>
</dbReference>
<dbReference type="STRING" id="1802505.A3D01_04860"/>
<protein>
    <recommendedName>
        <fullName evidence="1">Glycosyltransferase 2-like domain-containing protein</fullName>
    </recommendedName>
</protein>
<sequence>MTIQPKLTQSVWKKFYKLNNYYHQDTEALVKRMIPLDASVLEFGCKGGELLRSLPNKVKVGVATHQDLYKLAQKRLGSKKVVLPEYFFNKMNRSKFGYIVLSHTLSEVNDAQELINKIKNVTHEDSRVVVVLFNFLWKPVLDLAEKLGLRLPQTKEPNWWTENDIDNLFYLEGYEKIKSGKRFIFPYNLGVVSHFINKYLTPLPLLNYLTLTNYAVYKPISDHRELSVSIVIPARNESGNMKSIFKKIPLISPEMEIIFVEGHSTDDTYDVIKNEIKKYKGPIKTRLLKQKGKGKGDAVRLGFSKASNDLLMILDADLTVDPQELVKFYNAAVNGKGDLIMGSRLIYPMERQAMRLLNYFGNKFFSVAFTFLLGQTIKDTLCGTKVILKKNYEKIAENRKVFGNFDPFGDYDLIFGASNINLKITEVPIRYKERTYGKTNISRFRHGLLLLRMVYFAAKNLKFV</sequence>
<proteinExistence type="predicted"/>
<dbReference type="Proteomes" id="UP000177169">
    <property type="component" value="Unassembled WGS sequence"/>
</dbReference>
<comment type="caution">
    <text evidence="2">The sequence shown here is derived from an EMBL/GenBank/DDBJ whole genome shotgun (WGS) entry which is preliminary data.</text>
</comment>
<dbReference type="PANTHER" id="PTHR10859">
    <property type="entry name" value="GLYCOSYL TRANSFERASE"/>
    <property type="match status" value="1"/>
</dbReference>
<evidence type="ECO:0000313" key="3">
    <source>
        <dbReference type="Proteomes" id="UP000177169"/>
    </source>
</evidence>
<organism evidence="2 3">
    <name type="scientific">Candidatus Woesebacteria bacterium RIFCSPHIGHO2_02_FULL_39_13</name>
    <dbReference type="NCBI Taxonomy" id="1802505"/>
    <lineage>
        <taxon>Bacteria</taxon>
        <taxon>Candidatus Woeseibacteriota</taxon>
    </lineage>
</organism>
<dbReference type="Pfam" id="PF00535">
    <property type="entry name" value="Glycos_transf_2"/>
    <property type="match status" value="1"/>
</dbReference>
<dbReference type="PANTHER" id="PTHR10859:SF91">
    <property type="entry name" value="DOLICHYL-PHOSPHATE BETA-GLUCOSYLTRANSFERASE"/>
    <property type="match status" value="1"/>
</dbReference>
<dbReference type="CDD" id="cd04179">
    <property type="entry name" value="DPM_DPG-synthase_like"/>
    <property type="match status" value="1"/>
</dbReference>
<accession>A0A1F7Z010</accession>
<dbReference type="GO" id="GO:0006487">
    <property type="term" value="P:protein N-linked glycosylation"/>
    <property type="evidence" value="ECO:0007669"/>
    <property type="project" value="TreeGrafter"/>
</dbReference>
<dbReference type="Gene3D" id="3.40.50.150">
    <property type="entry name" value="Vaccinia Virus protein VP39"/>
    <property type="match status" value="1"/>
</dbReference>
<dbReference type="InterPro" id="IPR029044">
    <property type="entry name" value="Nucleotide-diphossugar_trans"/>
</dbReference>
<dbReference type="EMBL" id="MGGR01000027">
    <property type="protein sequence ID" value="OGM32877.1"/>
    <property type="molecule type" value="Genomic_DNA"/>
</dbReference>
<evidence type="ECO:0000313" key="2">
    <source>
        <dbReference type="EMBL" id="OGM32877.1"/>
    </source>
</evidence>
<dbReference type="AlphaFoldDB" id="A0A1F7Z010"/>
<dbReference type="InterPro" id="IPR029063">
    <property type="entry name" value="SAM-dependent_MTases_sf"/>
</dbReference>
<feature type="domain" description="Glycosyltransferase 2-like" evidence="1">
    <location>
        <begin position="229"/>
        <end position="394"/>
    </location>
</feature>
<name>A0A1F7Z010_9BACT</name>
<gene>
    <name evidence="2" type="ORF">A3D01_04860</name>
</gene>
<reference evidence="2 3" key="1">
    <citation type="journal article" date="2016" name="Nat. Commun.">
        <title>Thousands of microbial genomes shed light on interconnected biogeochemical processes in an aquifer system.</title>
        <authorList>
            <person name="Anantharaman K."/>
            <person name="Brown C.T."/>
            <person name="Hug L.A."/>
            <person name="Sharon I."/>
            <person name="Castelle C.J."/>
            <person name="Probst A.J."/>
            <person name="Thomas B.C."/>
            <person name="Singh A."/>
            <person name="Wilkins M.J."/>
            <person name="Karaoz U."/>
            <person name="Brodie E.L."/>
            <person name="Williams K.H."/>
            <person name="Hubbard S.S."/>
            <person name="Banfield J.F."/>
        </authorList>
    </citation>
    <scope>NUCLEOTIDE SEQUENCE [LARGE SCALE GENOMIC DNA]</scope>
</reference>
<dbReference type="InterPro" id="IPR001173">
    <property type="entry name" value="Glyco_trans_2-like"/>
</dbReference>
<dbReference type="Pfam" id="PF13489">
    <property type="entry name" value="Methyltransf_23"/>
    <property type="match status" value="1"/>
</dbReference>
<evidence type="ECO:0000259" key="1">
    <source>
        <dbReference type="Pfam" id="PF00535"/>
    </source>
</evidence>
<dbReference type="Gene3D" id="3.90.550.10">
    <property type="entry name" value="Spore Coat Polysaccharide Biosynthesis Protein SpsA, Chain A"/>
    <property type="match status" value="1"/>
</dbReference>